<dbReference type="EMBL" id="RCMV01006067">
    <property type="protein sequence ID" value="KAG3180406.1"/>
    <property type="molecule type" value="Genomic_DNA"/>
</dbReference>
<evidence type="ECO:0000313" key="3">
    <source>
        <dbReference type="Proteomes" id="UP000760860"/>
    </source>
</evidence>
<proteinExistence type="predicted"/>
<name>A0A8T1GTX1_9STRA</name>
<accession>A0A8T1GTX1</accession>
<comment type="caution">
    <text evidence="2">The sequence shown here is derived from an EMBL/GenBank/DDBJ whole genome shotgun (WGS) entry which is preliminary data.</text>
</comment>
<sequence length="37" mass="4029">MDLTSTSSGRVPLTPTRKPTWPPQDLAKDNAVMDMGL</sequence>
<dbReference type="AlphaFoldDB" id="A0A8T1GTX1"/>
<reference evidence="2" key="1">
    <citation type="submission" date="2018-05" db="EMBL/GenBank/DDBJ databases">
        <title>Effector identification in a new, highly contiguous assembly of the strawberry crown rot pathogen Phytophthora cactorum.</title>
        <authorList>
            <person name="Armitage A.D."/>
            <person name="Nellist C.F."/>
            <person name="Bates H."/>
            <person name="Vickerstaff R.J."/>
            <person name="Harrison R.J."/>
        </authorList>
    </citation>
    <scope>NUCLEOTIDE SEQUENCE</scope>
    <source>
        <strain evidence="2">P421</strain>
    </source>
</reference>
<feature type="region of interest" description="Disordered" evidence="1">
    <location>
        <begin position="1"/>
        <end position="37"/>
    </location>
</feature>
<dbReference type="Proteomes" id="UP000760860">
    <property type="component" value="Unassembled WGS sequence"/>
</dbReference>
<evidence type="ECO:0000313" key="2">
    <source>
        <dbReference type="EMBL" id="KAG3180406.1"/>
    </source>
</evidence>
<protein>
    <submittedName>
        <fullName evidence="2">Uncharacterized protein</fullName>
    </submittedName>
</protein>
<gene>
    <name evidence="2" type="ORF">PC129_g25425</name>
</gene>
<organism evidence="2 3">
    <name type="scientific">Phytophthora cactorum</name>
    <dbReference type="NCBI Taxonomy" id="29920"/>
    <lineage>
        <taxon>Eukaryota</taxon>
        <taxon>Sar</taxon>
        <taxon>Stramenopiles</taxon>
        <taxon>Oomycota</taxon>
        <taxon>Peronosporomycetes</taxon>
        <taxon>Peronosporales</taxon>
        <taxon>Peronosporaceae</taxon>
        <taxon>Phytophthora</taxon>
    </lineage>
</organism>
<evidence type="ECO:0000256" key="1">
    <source>
        <dbReference type="SAM" id="MobiDB-lite"/>
    </source>
</evidence>